<keyword evidence="3" id="KW-1185">Reference proteome</keyword>
<evidence type="ECO:0000313" key="2">
    <source>
        <dbReference type="EMBL" id="ORX52397.1"/>
    </source>
</evidence>
<feature type="region of interest" description="Disordered" evidence="1">
    <location>
        <begin position="117"/>
        <end position="159"/>
    </location>
</feature>
<name>A0A1X2GG50_9FUNG</name>
<reference evidence="2 3" key="1">
    <citation type="submission" date="2016-07" db="EMBL/GenBank/DDBJ databases">
        <title>Pervasive Adenine N6-methylation of Active Genes in Fungi.</title>
        <authorList>
            <consortium name="DOE Joint Genome Institute"/>
            <person name="Mondo S.J."/>
            <person name="Dannebaum R.O."/>
            <person name="Kuo R.C."/>
            <person name="Labutti K."/>
            <person name="Haridas S."/>
            <person name="Kuo A."/>
            <person name="Salamov A."/>
            <person name="Ahrendt S.R."/>
            <person name="Lipzen A."/>
            <person name="Sullivan W."/>
            <person name="Andreopoulos W.B."/>
            <person name="Clum A."/>
            <person name="Lindquist E."/>
            <person name="Daum C."/>
            <person name="Ramamoorthy G.K."/>
            <person name="Gryganskyi A."/>
            <person name="Culley D."/>
            <person name="Magnuson J.K."/>
            <person name="James T.Y."/>
            <person name="O'Malley M.A."/>
            <person name="Stajich J.E."/>
            <person name="Spatafora J.W."/>
            <person name="Visel A."/>
            <person name="Grigoriev I.V."/>
        </authorList>
    </citation>
    <scope>NUCLEOTIDE SEQUENCE [LARGE SCALE GENOMIC DNA]</scope>
    <source>
        <strain evidence="2 3">NRRL 3301</strain>
    </source>
</reference>
<dbReference type="AlphaFoldDB" id="A0A1X2GG50"/>
<evidence type="ECO:0000256" key="1">
    <source>
        <dbReference type="SAM" id="MobiDB-lite"/>
    </source>
</evidence>
<proteinExistence type="predicted"/>
<comment type="caution">
    <text evidence="2">The sequence shown here is derived from an EMBL/GenBank/DDBJ whole genome shotgun (WGS) entry which is preliminary data.</text>
</comment>
<sequence>MSILDSQPAIVPSTFNAAFFESHCVKQWTFPYFVDWKNEDHDKISSLLREFSNSLDSLLTKNPQLHREVRQYVHQLKKTKLPETAAKQLVAEHLHNKMTVTHHHIVTYRYEQDVDHGKNADKSETLPSSNSETDTALLEESPRPRPNAPTSSSSMQKND</sequence>
<organism evidence="2 3">
    <name type="scientific">Hesseltinella vesiculosa</name>
    <dbReference type="NCBI Taxonomy" id="101127"/>
    <lineage>
        <taxon>Eukaryota</taxon>
        <taxon>Fungi</taxon>
        <taxon>Fungi incertae sedis</taxon>
        <taxon>Mucoromycota</taxon>
        <taxon>Mucoromycotina</taxon>
        <taxon>Mucoromycetes</taxon>
        <taxon>Mucorales</taxon>
        <taxon>Cunninghamellaceae</taxon>
        <taxon>Hesseltinella</taxon>
    </lineage>
</organism>
<dbReference type="Proteomes" id="UP000242146">
    <property type="component" value="Unassembled WGS sequence"/>
</dbReference>
<protein>
    <submittedName>
        <fullName evidence="2">Uncharacterized protein</fullName>
    </submittedName>
</protein>
<evidence type="ECO:0000313" key="3">
    <source>
        <dbReference type="Proteomes" id="UP000242146"/>
    </source>
</evidence>
<accession>A0A1X2GG50</accession>
<gene>
    <name evidence="2" type="ORF">DM01DRAFT_1408274</name>
</gene>
<dbReference type="EMBL" id="MCGT01000018">
    <property type="protein sequence ID" value="ORX52397.1"/>
    <property type="molecule type" value="Genomic_DNA"/>
</dbReference>
<feature type="compositionally biased region" description="Polar residues" evidence="1">
    <location>
        <begin position="125"/>
        <end position="134"/>
    </location>
</feature>
<feature type="compositionally biased region" description="Polar residues" evidence="1">
    <location>
        <begin position="148"/>
        <end position="159"/>
    </location>
</feature>